<dbReference type="AlphaFoldDB" id="A0A1N7JQX2"/>
<accession>A0A1N7JQX2</accession>
<reference evidence="3" key="1">
    <citation type="submission" date="2017-01" db="EMBL/GenBank/DDBJ databases">
        <authorList>
            <person name="Varghese N."/>
            <person name="Submissions S."/>
        </authorList>
    </citation>
    <scope>NUCLEOTIDE SEQUENCE [LARGE SCALE GENOMIC DNA]</scope>
    <source>
        <strain evidence="3">DSM 23145</strain>
    </source>
</reference>
<dbReference type="STRING" id="713588.SAMN05421789_102275"/>
<gene>
    <name evidence="2" type="ORF">SAMN05421789_102275</name>
</gene>
<evidence type="ECO:0000313" key="3">
    <source>
        <dbReference type="Proteomes" id="UP000185839"/>
    </source>
</evidence>
<name>A0A1N7JQX2_9FLAO</name>
<keyword evidence="1" id="KW-0472">Membrane</keyword>
<organism evidence="2 3">
    <name type="scientific">Kaistella chaponensis</name>
    <dbReference type="NCBI Taxonomy" id="713588"/>
    <lineage>
        <taxon>Bacteria</taxon>
        <taxon>Pseudomonadati</taxon>
        <taxon>Bacteroidota</taxon>
        <taxon>Flavobacteriia</taxon>
        <taxon>Flavobacteriales</taxon>
        <taxon>Weeksellaceae</taxon>
        <taxon>Chryseobacterium group</taxon>
        <taxon>Kaistella</taxon>
    </lineage>
</organism>
<protein>
    <submittedName>
        <fullName evidence="2">Uncharacterized protein</fullName>
    </submittedName>
</protein>
<feature type="transmembrane region" description="Helical" evidence="1">
    <location>
        <begin position="7"/>
        <end position="24"/>
    </location>
</feature>
<dbReference type="Proteomes" id="UP000185839">
    <property type="component" value="Unassembled WGS sequence"/>
</dbReference>
<sequence>MLNNQKILLKFFFVSFYCLFLFHLKEEGYYNNFIFKWLKSDFIYKFPGINFINENFTINNHDSKKAI</sequence>
<keyword evidence="1" id="KW-1133">Transmembrane helix</keyword>
<keyword evidence="1" id="KW-0812">Transmembrane</keyword>
<dbReference type="EMBL" id="FTOI01000002">
    <property type="protein sequence ID" value="SIS51748.1"/>
    <property type="molecule type" value="Genomic_DNA"/>
</dbReference>
<keyword evidence="3" id="KW-1185">Reference proteome</keyword>
<proteinExistence type="predicted"/>
<evidence type="ECO:0000256" key="1">
    <source>
        <dbReference type="SAM" id="Phobius"/>
    </source>
</evidence>
<evidence type="ECO:0000313" key="2">
    <source>
        <dbReference type="EMBL" id="SIS51748.1"/>
    </source>
</evidence>